<dbReference type="EMBL" id="RQYT01000030">
    <property type="protein sequence ID" value="RRD48750.1"/>
    <property type="molecule type" value="Genomic_DNA"/>
</dbReference>
<protein>
    <submittedName>
        <fullName evidence="1">Uncharacterized protein</fullName>
    </submittedName>
</protein>
<comment type="caution">
    <text evidence="1">The sequence shown here is derived from an EMBL/GenBank/DDBJ whole genome shotgun (WGS) entry which is preliminary data.</text>
</comment>
<dbReference type="Proteomes" id="UP000280935">
    <property type="component" value="Unassembled WGS sequence"/>
</dbReference>
<gene>
    <name evidence="1" type="ORF">EII35_11120</name>
</gene>
<evidence type="ECO:0000313" key="1">
    <source>
        <dbReference type="EMBL" id="RRD48750.1"/>
    </source>
</evidence>
<reference evidence="1 2" key="1">
    <citation type="submission" date="2018-11" db="EMBL/GenBank/DDBJ databases">
        <title>Genomes From Bacteria Associated with the Canine Oral Cavity: a Test Case for Automated Genome-Based Taxonomic Assignment.</title>
        <authorList>
            <person name="Coil D.A."/>
            <person name="Jospin G."/>
            <person name="Darling A.E."/>
            <person name="Wallis C."/>
            <person name="Davis I.J."/>
            <person name="Harris S."/>
            <person name="Eisen J.A."/>
            <person name="Holcombe L.J."/>
            <person name="O'Flynn C."/>
        </authorList>
    </citation>
    <scope>NUCLEOTIDE SEQUENCE [LARGE SCALE GENOMIC DNA]</scope>
    <source>
        <strain evidence="1 2">OH2822_COT-296</strain>
    </source>
</reference>
<accession>A0A3P1WTQ2</accession>
<name>A0A3P1WTQ2_9ACTN</name>
<dbReference type="RefSeq" id="WP_125228539.1">
    <property type="nucleotide sequence ID" value="NZ_RQYT01000030.1"/>
</dbReference>
<sequence length="95" mass="10962">MMTIINSSIRSIEEDEQEIVSEGPRIVEGLRLISSAAQLPDDYWMDVIRWGFSNLAHHMRQSGGSHARLEQAWREFINEVVSMAPESVRNSRYNE</sequence>
<organism evidence="1 2">
    <name type="scientific">Arachnia propionica</name>
    <dbReference type="NCBI Taxonomy" id="1750"/>
    <lineage>
        <taxon>Bacteria</taxon>
        <taxon>Bacillati</taxon>
        <taxon>Actinomycetota</taxon>
        <taxon>Actinomycetes</taxon>
        <taxon>Propionibacteriales</taxon>
        <taxon>Propionibacteriaceae</taxon>
        <taxon>Arachnia</taxon>
    </lineage>
</organism>
<evidence type="ECO:0000313" key="2">
    <source>
        <dbReference type="Proteomes" id="UP000280935"/>
    </source>
</evidence>
<proteinExistence type="predicted"/>
<dbReference type="AlphaFoldDB" id="A0A3P1WTQ2"/>